<evidence type="ECO:0000259" key="3">
    <source>
        <dbReference type="Pfam" id="PF14622"/>
    </source>
</evidence>
<dbReference type="GO" id="GO:0005762">
    <property type="term" value="C:mitochondrial large ribosomal subunit"/>
    <property type="evidence" value="ECO:0007669"/>
    <property type="project" value="InterPro"/>
</dbReference>
<dbReference type="GO" id="GO:0006396">
    <property type="term" value="P:RNA processing"/>
    <property type="evidence" value="ECO:0007669"/>
    <property type="project" value="InterPro"/>
</dbReference>
<reference evidence="4 5" key="1">
    <citation type="journal article" date="2016" name="Genome Biol. Evol.">
        <title>Divergent and convergent evolution of fungal pathogenicity.</title>
        <authorList>
            <person name="Shang Y."/>
            <person name="Xiao G."/>
            <person name="Zheng P."/>
            <person name="Cen K."/>
            <person name="Zhan S."/>
            <person name="Wang C."/>
        </authorList>
    </citation>
    <scope>NUCLEOTIDE SEQUENCE [LARGE SCALE GENOMIC DNA]</scope>
    <source>
        <strain evidence="4 5">RCEF 2490</strain>
    </source>
</reference>
<dbReference type="EMBL" id="AZGY01000014">
    <property type="protein sequence ID" value="KZZ92923.1"/>
    <property type="molecule type" value="Genomic_DNA"/>
</dbReference>
<feature type="compositionally biased region" description="Basic and acidic residues" evidence="1">
    <location>
        <begin position="523"/>
        <end position="554"/>
    </location>
</feature>
<feature type="region of interest" description="Disordered" evidence="1">
    <location>
        <begin position="464"/>
        <end position="563"/>
    </location>
</feature>
<sequence>MALQPCRSLIRARQSLRCRMLISARSYATTDTATTDTTTTAGERSTEFPARQCDTSSVPRWSQTPAGMKAPIQLDHAKKFENKIWAVNSDPARLDDMYNRLLGPGGSKMLPAELKWLAVTHKSFDQGRRGFNDKLALMGRLTLVMEATKEIISKPPISGSRQPDAFDRVPFEHEQLQSLDNLSVEGPKDVVGKEQLFDLAHAVGLADVLRWKPRLRCLLIRPSLGAGRLFLLLLDNGVQLQDEVRGDELLAIQPAQCRASTGSQQHRQGDNGQRQAPPGLDQRPVQKRQPHELKVDLDEDRRRASQLPAVVRLCQAGDEEAVRGERAQDGQRVHGRQALDVGFQVNRRPPSKGAQPAEHKPDALTHDGHVQGEEQPDTNGDGRRCDQHGQRRRVVAQRHGDGDGNDFGARDLPAPVDLQGIITTAIRCRRRRRYLLLLLLLILMPVVVSMRTAAAAFRMRRPLLGGEDKGRHNDNLPHERAADEVEDEPRQRRPRDDQVAGVDAPRRLERRHGQQGADEAQDGAEHRAAAHRVERRVQEAHEEARRGAEERDAAEPGQQRARVALRPEQRRVDVRVHEEQDGRGHGQQHGYHGQVRQEREVLGRSAPARRRRSLCHGHGGPRGLLAGHGWRRLGSWICDDETGVESLAGGDDNDAEADYDDGVSV</sequence>
<keyword evidence="5" id="KW-1185">Reference proteome</keyword>
<protein>
    <recommendedName>
        <fullName evidence="3">RNase III domain-containing protein</fullName>
    </recommendedName>
</protein>
<keyword evidence="2" id="KW-0812">Transmembrane</keyword>
<dbReference type="AlphaFoldDB" id="A0A162IG44"/>
<feature type="region of interest" description="Disordered" evidence="1">
    <location>
        <begin position="642"/>
        <end position="665"/>
    </location>
</feature>
<evidence type="ECO:0000256" key="1">
    <source>
        <dbReference type="SAM" id="MobiDB-lite"/>
    </source>
</evidence>
<feature type="domain" description="RNase III" evidence="3">
    <location>
        <begin position="113"/>
        <end position="212"/>
    </location>
</feature>
<dbReference type="Pfam" id="PF14622">
    <property type="entry name" value="Ribonucleas_3_3"/>
    <property type="match status" value="1"/>
</dbReference>
<dbReference type="InterPro" id="IPR040030">
    <property type="entry name" value="Ribosomal_mL57"/>
</dbReference>
<feature type="region of interest" description="Disordered" evidence="1">
    <location>
        <begin position="578"/>
        <end position="597"/>
    </location>
</feature>
<feature type="compositionally biased region" description="Basic and acidic residues" evidence="1">
    <location>
        <begin position="289"/>
        <end position="301"/>
    </location>
</feature>
<dbReference type="STRING" id="1081109.A0A162IG44"/>
<dbReference type="PANTHER" id="PTHR28160">
    <property type="entry name" value="54S RIBOSOMAL PROTEIN L15, MITOCHONDRIAL"/>
    <property type="match status" value="1"/>
</dbReference>
<feature type="region of interest" description="Disordered" evidence="1">
    <location>
        <begin position="257"/>
        <end position="301"/>
    </location>
</feature>
<dbReference type="Proteomes" id="UP000078544">
    <property type="component" value="Unassembled WGS sequence"/>
</dbReference>
<dbReference type="InterPro" id="IPR036389">
    <property type="entry name" value="RNase_III_sf"/>
</dbReference>
<dbReference type="PANTHER" id="PTHR28160:SF1">
    <property type="entry name" value="LARGE RIBOSOMAL SUBUNIT PROTEIN ML57"/>
    <property type="match status" value="1"/>
</dbReference>
<dbReference type="GO" id="GO:0003735">
    <property type="term" value="F:structural constituent of ribosome"/>
    <property type="evidence" value="ECO:0007669"/>
    <property type="project" value="InterPro"/>
</dbReference>
<evidence type="ECO:0000256" key="2">
    <source>
        <dbReference type="SAM" id="Phobius"/>
    </source>
</evidence>
<dbReference type="GO" id="GO:0032543">
    <property type="term" value="P:mitochondrial translation"/>
    <property type="evidence" value="ECO:0007669"/>
    <property type="project" value="InterPro"/>
</dbReference>
<dbReference type="InterPro" id="IPR000999">
    <property type="entry name" value="RNase_III_dom"/>
</dbReference>
<proteinExistence type="predicted"/>
<accession>A0A162IG44</accession>
<name>A0A162IG44_9HYPO</name>
<evidence type="ECO:0000313" key="4">
    <source>
        <dbReference type="EMBL" id="KZZ92923.1"/>
    </source>
</evidence>
<keyword evidence="2" id="KW-0472">Membrane</keyword>
<feature type="compositionally biased region" description="Polar residues" evidence="1">
    <location>
        <begin position="258"/>
        <end position="274"/>
    </location>
</feature>
<comment type="caution">
    <text evidence="4">The sequence shown here is derived from an EMBL/GenBank/DDBJ whole genome shotgun (WGS) entry which is preliminary data.</text>
</comment>
<keyword evidence="2" id="KW-1133">Transmembrane helix</keyword>
<organism evidence="4 5">
    <name type="scientific">Moelleriella libera RCEF 2490</name>
    <dbReference type="NCBI Taxonomy" id="1081109"/>
    <lineage>
        <taxon>Eukaryota</taxon>
        <taxon>Fungi</taxon>
        <taxon>Dikarya</taxon>
        <taxon>Ascomycota</taxon>
        <taxon>Pezizomycotina</taxon>
        <taxon>Sordariomycetes</taxon>
        <taxon>Hypocreomycetidae</taxon>
        <taxon>Hypocreales</taxon>
        <taxon>Clavicipitaceae</taxon>
        <taxon>Moelleriella</taxon>
    </lineage>
</organism>
<feature type="transmembrane region" description="Helical" evidence="2">
    <location>
        <begin position="434"/>
        <end position="454"/>
    </location>
</feature>
<evidence type="ECO:0000313" key="5">
    <source>
        <dbReference type="Proteomes" id="UP000078544"/>
    </source>
</evidence>
<feature type="region of interest" description="Disordered" evidence="1">
    <location>
        <begin position="343"/>
        <end position="413"/>
    </location>
</feature>
<feature type="compositionally biased region" description="Basic and acidic residues" evidence="1">
    <location>
        <begin position="357"/>
        <end position="372"/>
    </location>
</feature>
<feature type="compositionally biased region" description="Acidic residues" evidence="1">
    <location>
        <begin position="651"/>
        <end position="665"/>
    </location>
</feature>
<dbReference type="Gene3D" id="1.10.1520.10">
    <property type="entry name" value="Ribonuclease III domain"/>
    <property type="match status" value="1"/>
</dbReference>
<feature type="compositionally biased region" description="Basic and acidic residues" evidence="1">
    <location>
        <begin position="466"/>
        <end position="498"/>
    </location>
</feature>
<dbReference type="OrthoDB" id="2281895at2759"/>
<dbReference type="GO" id="GO:0004525">
    <property type="term" value="F:ribonuclease III activity"/>
    <property type="evidence" value="ECO:0007669"/>
    <property type="project" value="InterPro"/>
</dbReference>
<feature type="compositionally biased region" description="Basic and acidic residues" evidence="1">
    <location>
        <begin position="380"/>
        <end position="389"/>
    </location>
</feature>
<gene>
    <name evidence="4" type="ORF">AAL_05955</name>
</gene>